<dbReference type="Proteomes" id="UP001447188">
    <property type="component" value="Unassembled WGS sequence"/>
</dbReference>
<evidence type="ECO:0000256" key="1">
    <source>
        <dbReference type="SAM" id="MobiDB-lite"/>
    </source>
</evidence>
<dbReference type="InterPro" id="IPR001005">
    <property type="entry name" value="SANT/Myb"/>
</dbReference>
<feature type="domain" description="Myb-like" evidence="2">
    <location>
        <begin position="182"/>
        <end position="236"/>
    </location>
</feature>
<reference evidence="3 4" key="1">
    <citation type="submission" date="2024-02" db="EMBL/GenBank/DDBJ databases">
        <title>Discinaceae phylogenomics.</title>
        <authorList>
            <person name="Dirks A.C."/>
            <person name="James T.Y."/>
        </authorList>
    </citation>
    <scope>NUCLEOTIDE SEQUENCE [LARGE SCALE GENOMIC DNA]</scope>
    <source>
        <strain evidence="3 4">ACD0624</strain>
    </source>
</reference>
<feature type="compositionally biased region" description="Polar residues" evidence="1">
    <location>
        <begin position="29"/>
        <end position="38"/>
    </location>
</feature>
<comment type="caution">
    <text evidence="3">The sequence shown here is derived from an EMBL/GenBank/DDBJ whole genome shotgun (WGS) entry which is preliminary data.</text>
</comment>
<protein>
    <recommendedName>
        <fullName evidence="2">Myb-like domain-containing protein</fullName>
    </recommendedName>
</protein>
<name>A0ABR3GM72_9PEZI</name>
<feature type="region of interest" description="Disordered" evidence="1">
    <location>
        <begin position="71"/>
        <end position="92"/>
    </location>
</feature>
<sequence length="251" mass="28068">MLLPSALPCDYRASSQSSISPVRRSSRRAQQTVPSSYRSPPLDESPSFISSAPAGLLQTCRRLQQALSVDRLSTPPPVTPRKNITQKRRHQPVATPIGFAAAPPSTPRRLPTMMTIVGKNKRVRAAAFPGLPSEDVCEMEGVESENSDRELRNPFSTPRNKRARLTTPPSPPNRNLRVQRGDQEDESVEWSIDEDKQLVDMVLGKLNLSKNDWEECARSFGGKDAESLGRRWEGLIAGRKVGLKDKRKRRY</sequence>
<evidence type="ECO:0000313" key="4">
    <source>
        <dbReference type="Proteomes" id="UP001447188"/>
    </source>
</evidence>
<dbReference type="PROSITE" id="PS50090">
    <property type="entry name" value="MYB_LIKE"/>
    <property type="match status" value="1"/>
</dbReference>
<organism evidence="3 4">
    <name type="scientific">Discina gigas</name>
    <dbReference type="NCBI Taxonomy" id="1032678"/>
    <lineage>
        <taxon>Eukaryota</taxon>
        <taxon>Fungi</taxon>
        <taxon>Dikarya</taxon>
        <taxon>Ascomycota</taxon>
        <taxon>Pezizomycotina</taxon>
        <taxon>Pezizomycetes</taxon>
        <taxon>Pezizales</taxon>
        <taxon>Discinaceae</taxon>
        <taxon>Discina</taxon>
    </lineage>
</organism>
<accession>A0ABR3GM72</accession>
<evidence type="ECO:0000313" key="3">
    <source>
        <dbReference type="EMBL" id="KAL0637006.1"/>
    </source>
</evidence>
<feature type="region of interest" description="Disordered" evidence="1">
    <location>
        <begin position="138"/>
        <end position="189"/>
    </location>
</feature>
<feature type="region of interest" description="Disordered" evidence="1">
    <location>
        <begin position="1"/>
        <end position="50"/>
    </location>
</feature>
<proteinExistence type="predicted"/>
<feature type="compositionally biased region" description="Low complexity" evidence="1">
    <location>
        <begin position="12"/>
        <end position="23"/>
    </location>
</feature>
<evidence type="ECO:0000259" key="2">
    <source>
        <dbReference type="PROSITE" id="PS50090"/>
    </source>
</evidence>
<dbReference type="EMBL" id="JBBBZM010000040">
    <property type="protein sequence ID" value="KAL0637006.1"/>
    <property type="molecule type" value="Genomic_DNA"/>
</dbReference>
<dbReference type="CDD" id="cd00167">
    <property type="entry name" value="SANT"/>
    <property type="match status" value="1"/>
</dbReference>
<keyword evidence="4" id="KW-1185">Reference proteome</keyword>
<gene>
    <name evidence="3" type="ORF">Q9L58_003988</name>
</gene>